<protein>
    <recommendedName>
        <fullName evidence="3">aspartate transaminase</fullName>
        <ecNumber evidence="3">2.6.1.1</ecNumber>
    </recommendedName>
</protein>
<evidence type="ECO:0000256" key="5">
    <source>
        <dbReference type="ARBA" id="ARBA00022679"/>
    </source>
</evidence>
<dbReference type="InterPro" id="IPR004839">
    <property type="entry name" value="Aminotransferase_I/II_large"/>
</dbReference>
<keyword evidence="4" id="KW-0032">Aminotransferase</keyword>
<name>A0ABQ9IVG8_9CUCU</name>
<dbReference type="InterPro" id="IPR015422">
    <property type="entry name" value="PyrdxlP-dep_Trfase_small"/>
</dbReference>
<sequence>MLLVNQDDRLRDALEGLETPGDWSHFTEQYGMFSFTGLNDVQCQNMIKKYHIHMLLSGRISICGVSPSNIDYIAKAIYETVTDFP</sequence>
<comment type="subunit">
    <text evidence="2">Homodimer.</text>
</comment>
<evidence type="ECO:0000313" key="8">
    <source>
        <dbReference type="EMBL" id="KAJ8966847.1"/>
    </source>
</evidence>
<dbReference type="Proteomes" id="UP001162164">
    <property type="component" value="Unassembled WGS sequence"/>
</dbReference>
<keyword evidence="9" id="KW-1185">Reference proteome</keyword>
<evidence type="ECO:0000256" key="1">
    <source>
        <dbReference type="ARBA" id="ARBA00001933"/>
    </source>
</evidence>
<reference evidence="8" key="1">
    <citation type="journal article" date="2023" name="Insect Mol. Biol.">
        <title>Genome sequencing provides insights into the evolution of gene families encoding plant cell wall-degrading enzymes in longhorned beetles.</title>
        <authorList>
            <person name="Shin N.R."/>
            <person name="Okamura Y."/>
            <person name="Kirsch R."/>
            <person name="Pauchet Y."/>
        </authorList>
    </citation>
    <scope>NUCLEOTIDE SEQUENCE</scope>
    <source>
        <strain evidence="8">MMC_N1</strain>
    </source>
</reference>
<dbReference type="Gene3D" id="3.90.1150.10">
    <property type="entry name" value="Aspartate Aminotransferase, domain 1"/>
    <property type="match status" value="1"/>
</dbReference>
<evidence type="ECO:0000256" key="3">
    <source>
        <dbReference type="ARBA" id="ARBA00012753"/>
    </source>
</evidence>
<dbReference type="EMBL" id="JAPWTJ010002285">
    <property type="protein sequence ID" value="KAJ8966847.1"/>
    <property type="molecule type" value="Genomic_DNA"/>
</dbReference>
<feature type="domain" description="Aminotransferase class I/classII large" evidence="7">
    <location>
        <begin position="7"/>
        <end position="77"/>
    </location>
</feature>
<dbReference type="Pfam" id="PF00155">
    <property type="entry name" value="Aminotran_1_2"/>
    <property type="match status" value="1"/>
</dbReference>
<evidence type="ECO:0000256" key="2">
    <source>
        <dbReference type="ARBA" id="ARBA00011738"/>
    </source>
</evidence>
<organism evidence="8 9">
    <name type="scientific">Molorchus minor</name>
    <dbReference type="NCBI Taxonomy" id="1323400"/>
    <lineage>
        <taxon>Eukaryota</taxon>
        <taxon>Metazoa</taxon>
        <taxon>Ecdysozoa</taxon>
        <taxon>Arthropoda</taxon>
        <taxon>Hexapoda</taxon>
        <taxon>Insecta</taxon>
        <taxon>Pterygota</taxon>
        <taxon>Neoptera</taxon>
        <taxon>Endopterygota</taxon>
        <taxon>Coleoptera</taxon>
        <taxon>Polyphaga</taxon>
        <taxon>Cucujiformia</taxon>
        <taxon>Chrysomeloidea</taxon>
        <taxon>Cerambycidae</taxon>
        <taxon>Lamiinae</taxon>
        <taxon>Monochamini</taxon>
        <taxon>Molorchus</taxon>
    </lineage>
</organism>
<dbReference type="InterPro" id="IPR015424">
    <property type="entry name" value="PyrdxlP-dep_Trfase"/>
</dbReference>
<evidence type="ECO:0000256" key="4">
    <source>
        <dbReference type="ARBA" id="ARBA00022576"/>
    </source>
</evidence>
<gene>
    <name evidence="8" type="ORF">NQ317_016227</name>
</gene>
<evidence type="ECO:0000256" key="6">
    <source>
        <dbReference type="ARBA" id="ARBA00022898"/>
    </source>
</evidence>
<dbReference type="InterPro" id="IPR000796">
    <property type="entry name" value="Asp_trans"/>
</dbReference>
<evidence type="ECO:0000313" key="9">
    <source>
        <dbReference type="Proteomes" id="UP001162164"/>
    </source>
</evidence>
<comment type="caution">
    <text evidence="8">The sequence shown here is derived from an EMBL/GenBank/DDBJ whole genome shotgun (WGS) entry which is preliminary data.</text>
</comment>
<dbReference type="PANTHER" id="PTHR11879">
    <property type="entry name" value="ASPARTATE AMINOTRANSFERASE"/>
    <property type="match status" value="1"/>
</dbReference>
<comment type="cofactor">
    <cofactor evidence="1">
        <name>pyridoxal 5'-phosphate</name>
        <dbReference type="ChEBI" id="CHEBI:597326"/>
    </cofactor>
</comment>
<proteinExistence type="predicted"/>
<dbReference type="EC" id="2.6.1.1" evidence="3"/>
<keyword evidence="5" id="KW-0808">Transferase</keyword>
<keyword evidence="6" id="KW-0663">Pyridoxal phosphate</keyword>
<accession>A0ABQ9IVG8</accession>
<evidence type="ECO:0000259" key="7">
    <source>
        <dbReference type="Pfam" id="PF00155"/>
    </source>
</evidence>
<dbReference type="SUPFAM" id="SSF53383">
    <property type="entry name" value="PLP-dependent transferases"/>
    <property type="match status" value="1"/>
</dbReference>
<dbReference type="PANTHER" id="PTHR11879:SF55">
    <property type="entry name" value="GLUTAMATE OXALOACETATE TRANSAMINASE 1, ISOFORM B"/>
    <property type="match status" value="1"/>
</dbReference>